<reference evidence="6 7" key="1">
    <citation type="submission" date="2016-10" db="EMBL/GenBank/DDBJ databases">
        <title>Proteomics and genomics reveal pathogen-plant mechanisms compatible with a hemibiotrophic lifestyle of Diplodia corticola.</title>
        <authorList>
            <person name="Fernandes I."/>
            <person name="De Jonge R."/>
            <person name="Van De Peer Y."/>
            <person name="Devreese B."/>
            <person name="Alves A."/>
            <person name="Esteves A.C."/>
        </authorList>
    </citation>
    <scope>NUCLEOTIDE SEQUENCE [LARGE SCALE GENOMIC DNA]</scope>
    <source>
        <strain evidence="6 7">CBS 112549</strain>
    </source>
</reference>
<comment type="caution">
    <text evidence="6">The sequence shown here is derived from an EMBL/GenBank/DDBJ whole genome shotgun (WGS) entry which is preliminary data.</text>
</comment>
<protein>
    <submittedName>
        <fullName evidence="6">Lipase class 3</fullName>
    </submittedName>
</protein>
<keyword evidence="7" id="KW-1185">Reference proteome</keyword>
<evidence type="ECO:0000313" key="6">
    <source>
        <dbReference type="EMBL" id="OJD31737.1"/>
    </source>
</evidence>
<gene>
    <name evidence="6" type="ORF">BKCO1_4500033</name>
</gene>
<dbReference type="CDD" id="cd00519">
    <property type="entry name" value="Lipase_3"/>
    <property type="match status" value="1"/>
</dbReference>
<sequence length="319" mass="34450">MLSFFTRLAAAGLCAASLANAAPAPAEQSRIERRDISQDLFDTFKLMSQYAAAAYCPDNNDTPNTKLTCDTGNCPLVDAANATTVSEFENSLITDVTGYVAIDTTNSLIVVSFRGSGSVRNYLTDFNFPLVDASELCAGCLAFNGFWTSWKEARTGVLAAVKSAAAAHPSFQIVSVGHSLGGAVAVFAAAELRNANRSVSLYTFGQPRIGPEKVSDYITAQGDNYRLTHKKDPVPKLPPVLLGYVHVSPEYYLTGANDEEVVIDGVEGPLEGSVNFMGNTGTLDVDFDAHGWYFGNISVCRPDVFEFRKRDVFRVPLRI</sequence>
<evidence type="ECO:0000259" key="4">
    <source>
        <dbReference type="Pfam" id="PF01764"/>
    </source>
</evidence>
<evidence type="ECO:0000256" key="1">
    <source>
        <dbReference type="ARBA" id="ARBA00022729"/>
    </source>
</evidence>
<dbReference type="AlphaFoldDB" id="A0A1J9QTL9"/>
<dbReference type="Pfam" id="PF03893">
    <property type="entry name" value="Lipase3_N"/>
    <property type="match status" value="1"/>
</dbReference>
<feature type="chain" id="PRO_5013380821" evidence="3">
    <location>
        <begin position="22"/>
        <end position="319"/>
    </location>
</feature>
<dbReference type="InterPro" id="IPR002921">
    <property type="entry name" value="Fungal_lipase-type"/>
</dbReference>
<dbReference type="Pfam" id="PF01764">
    <property type="entry name" value="Lipase_3"/>
    <property type="match status" value="1"/>
</dbReference>
<keyword evidence="2" id="KW-0378">Hydrolase</keyword>
<dbReference type="GO" id="GO:0016042">
    <property type="term" value="P:lipid catabolic process"/>
    <property type="evidence" value="ECO:0007669"/>
    <property type="project" value="InterPro"/>
</dbReference>
<dbReference type="STRING" id="236234.A0A1J9QTL9"/>
<proteinExistence type="predicted"/>
<dbReference type="SUPFAM" id="SSF53474">
    <property type="entry name" value="alpha/beta-Hydrolases"/>
    <property type="match status" value="1"/>
</dbReference>
<evidence type="ECO:0000256" key="2">
    <source>
        <dbReference type="ARBA" id="ARBA00022801"/>
    </source>
</evidence>
<keyword evidence="1 3" id="KW-0732">Signal</keyword>
<dbReference type="GeneID" id="31016453"/>
<dbReference type="GO" id="GO:0016787">
    <property type="term" value="F:hydrolase activity"/>
    <property type="evidence" value="ECO:0007669"/>
    <property type="project" value="UniProtKB-KW"/>
</dbReference>
<organism evidence="6 7">
    <name type="scientific">Diplodia corticola</name>
    <dbReference type="NCBI Taxonomy" id="236234"/>
    <lineage>
        <taxon>Eukaryota</taxon>
        <taxon>Fungi</taxon>
        <taxon>Dikarya</taxon>
        <taxon>Ascomycota</taxon>
        <taxon>Pezizomycotina</taxon>
        <taxon>Dothideomycetes</taxon>
        <taxon>Dothideomycetes incertae sedis</taxon>
        <taxon>Botryosphaeriales</taxon>
        <taxon>Botryosphaeriaceae</taxon>
        <taxon>Diplodia</taxon>
    </lineage>
</organism>
<feature type="signal peptide" evidence="3">
    <location>
        <begin position="1"/>
        <end position="21"/>
    </location>
</feature>
<feature type="domain" description="Fungal lipase-type" evidence="4">
    <location>
        <begin position="110"/>
        <end position="240"/>
    </location>
</feature>
<dbReference type="InterPro" id="IPR051299">
    <property type="entry name" value="AB_hydrolase_lip/est"/>
</dbReference>
<feature type="domain" description="Mono-/di-acylglycerol lipase N-terminal" evidence="5">
    <location>
        <begin position="21"/>
        <end position="83"/>
    </location>
</feature>
<evidence type="ECO:0000259" key="5">
    <source>
        <dbReference type="Pfam" id="PF03893"/>
    </source>
</evidence>
<name>A0A1J9QTL9_9PEZI</name>
<accession>A0A1J9QTL9</accession>
<dbReference type="RefSeq" id="XP_020127997.1">
    <property type="nucleotide sequence ID" value="XM_020276192.1"/>
</dbReference>
<evidence type="ECO:0000256" key="3">
    <source>
        <dbReference type="SAM" id="SignalP"/>
    </source>
</evidence>
<dbReference type="PANTHER" id="PTHR46640">
    <property type="entry name" value="TRIACYLGLYCEROL LIPASE, PUTATIVE (AFU_ORTHOLOGUE AFUA_6G06510)-RELATED"/>
    <property type="match status" value="1"/>
</dbReference>
<dbReference type="InterPro" id="IPR029058">
    <property type="entry name" value="AB_hydrolase_fold"/>
</dbReference>
<dbReference type="EMBL" id="MNUE01000045">
    <property type="protein sequence ID" value="OJD31737.1"/>
    <property type="molecule type" value="Genomic_DNA"/>
</dbReference>
<dbReference type="OrthoDB" id="426718at2759"/>
<dbReference type="Gene3D" id="3.40.50.1820">
    <property type="entry name" value="alpha/beta hydrolase"/>
    <property type="match status" value="1"/>
</dbReference>
<dbReference type="PANTHER" id="PTHR46640:SF1">
    <property type="entry name" value="FUNGAL LIPASE-LIKE DOMAIN-CONTAINING PROTEIN-RELATED"/>
    <property type="match status" value="1"/>
</dbReference>
<evidence type="ECO:0000313" key="7">
    <source>
        <dbReference type="Proteomes" id="UP000183809"/>
    </source>
</evidence>
<dbReference type="InterPro" id="IPR005592">
    <property type="entry name" value="Mono/diacylglycerol_lipase_N"/>
</dbReference>
<dbReference type="Proteomes" id="UP000183809">
    <property type="component" value="Unassembled WGS sequence"/>
</dbReference>